<evidence type="ECO:0000256" key="1">
    <source>
        <dbReference type="ARBA" id="ARBA00004370"/>
    </source>
</evidence>
<evidence type="ECO:0000259" key="10">
    <source>
        <dbReference type="PROSITE" id="PS51004"/>
    </source>
</evidence>
<comment type="caution">
    <text evidence="11">The sequence shown here is derived from an EMBL/GenBank/DDBJ whole genome shotgun (WGS) entry which is preliminary data.</text>
</comment>
<dbReference type="Gene3D" id="2.130.10.10">
    <property type="entry name" value="YVTN repeat-like/Quinoprotein amine dehydrogenase"/>
    <property type="match status" value="1"/>
</dbReference>
<evidence type="ECO:0000256" key="6">
    <source>
        <dbReference type="ARBA" id="ARBA00023180"/>
    </source>
</evidence>
<feature type="transmembrane region" description="Helical" evidence="9">
    <location>
        <begin position="618"/>
        <end position="640"/>
    </location>
</feature>
<accession>A0AAW1NK29</accession>
<dbReference type="EMBL" id="JASPKY010000003">
    <property type="protein sequence ID" value="KAK9758945.1"/>
    <property type="molecule type" value="Genomic_DNA"/>
</dbReference>
<dbReference type="InterPro" id="IPR042068">
    <property type="entry name" value="SEM1A_sema_dom"/>
</dbReference>
<evidence type="ECO:0000256" key="7">
    <source>
        <dbReference type="PROSITE-ProRule" id="PRU00352"/>
    </source>
</evidence>
<keyword evidence="4 9" id="KW-0472">Membrane</keyword>
<dbReference type="GO" id="GO:0030215">
    <property type="term" value="F:semaphorin receptor binding"/>
    <property type="evidence" value="ECO:0007669"/>
    <property type="project" value="InterPro"/>
</dbReference>
<gene>
    <name evidence="11" type="ORF">QE152_g352</name>
</gene>
<organism evidence="11 12">
    <name type="scientific">Popillia japonica</name>
    <name type="common">Japanese beetle</name>
    <dbReference type="NCBI Taxonomy" id="7064"/>
    <lineage>
        <taxon>Eukaryota</taxon>
        <taxon>Metazoa</taxon>
        <taxon>Ecdysozoa</taxon>
        <taxon>Arthropoda</taxon>
        <taxon>Hexapoda</taxon>
        <taxon>Insecta</taxon>
        <taxon>Pterygota</taxon>
        <taxon>Neoptera</taxon>
        <taxon>Endopterygota</taxon>
        <taxon>Coleoptera</taxon>
        <taxon>Polyphaga</taxon>
        <taxon>Scarabaeiformia</taxon>
        <taxon>Scarabaeidae</taxon>
        <taxon>Rutelinae</taxon>
        <taxon>Popillia</taxon>
    </lineage>
</organism>
<dbReference type="GO" id="GO:0005886">
    <property type="term" value="C:plasma membrane"/>
    <property type="evidence" value="ECO:0007669"/>
    <property type="project" value="TreeGrafter"/>
</dbReference>
<evidence type="ECO:0000313" key="11">
    <source>
        <dbReference type="EMBL" id="KAK9758945.1"/>
    </source>
</evidence>
<name>A0AAW1NK29_POPJA</name>
<dbReference type="PANTHER" id="PTHR11036">
    <property type="entry name" value="SEMAPHORIN"/>
    <property type="match status" value="1"/>
</dbReference>
<dbReference type="CDD" id="cd11237">
    <property type="entry name" value="Sema_1A"/>
    <property type="match status" value="1"/>
</dbReference>
<dbReference type="InterPro" id="IPR027231">
    <property type="entry name" value="Semaphorin"/>
</dbReference>
<feature type="compositionally biased region" description="Basic and acidic residues" evidence="8">
    <location>
        <begin position="583"/>
        <end position="594"/>
    </location>
</feature>
<sequence>MSIIWTTKTLYLAHSRSILLILIYLVICCCGWMPDTYTKIVNGIGKIKTTKFIGNSTHPDHFIVLYQDNTTVLLGGRNFVYNLSVFDFTERKDNKIEWTSLDPDSEICLLKGKSEDDCQNYIRILVPLPDNQILVCGTNSYKPLCRYYTAKNDEYVSVKDVDGRGTCPYDPEHNSTAVFSNGQLYSATVADFSGRYPLIYRDPQRTELSNLKQLNGPNFVSSIPFGEYVFFFYRETAVEYINCGKVIYSRVARVCKNDKGGPYQSADRWTSFLKTRLNCSVPGEYPFYFDEIQSTTDIISGKYGMEDDVKIIYGTLTTPSNAIGGSAICAYSMRDILAAFEGTFKHQETMNSNWLPIPEDKLPEERPGKCVRDSRVLPQNIVNFVKSHSLMENAVPAFFGKPILIRVSQEYRFTAITVEPQVETLTGDKYDILYVGTDDGRVLKVVNIATSSQAKAIVLSENVILPNNAPVKQLKIVPGSGNIIVVGRDEVRLANLNHCSQMQTCRDCIMLQDPHCAWDYHNAVCENIDNITSRLSFVQDIKHGDEERCRIPPSGNKKIPIYKNDAVNKITANTISEDGNGDGGDKSRNSKECEDAVESNEIPTGCAVQQRLVIAGTLHFVLFIACSLCLVFGFVAGYFISKRFQPQPQYPNSPFIEQHNHLDRLTPRANKSVNLNVPQNPPPKKDNLDVSKDLNIASDGTLQKIKKTYI</sequence>
<keyword evidence="9" id="KW-0812">Transmembrane</keyword>
<dbReference type="PROSITE" id="PS51004">
    <property type="entry name" value="SEMA"/>
    <property type="match status" value="1"/>
</dbReference>
<keyword evidence="3" id="KW-0524">Neurogenesis</keyword>
<dbReference type="SUPFAM" id="SSF101912">
    <property type="entry name" value="Sema domain"/>
    <property type="match status" value="1"/>
</dbReference>
<dbReference type="PANTHER" id="PTHR11036:SF131">
    <property type="entry name" value="MIP07328P"/>
    <property type="match status" value="1"/>
</dbReference>
<evidence type="ECO:0000256" key="5">
    <source>
        <dbReference type="ARBA" id="ARBA00023157"/>
    </source>
</evidence>
<feature type="transmembrane region" description="Helical" evidence="9">
    <location>
        <begin position="12"/>
        <end position="34"/>
    </location>
</feature>
<dbReference type="GO" id="GO:0007411">
    <property type="term" value="P:axon guidance"/>
    <property type="evidence" value="ECO:0007669"/>
    <property type="project" value="TreeGrafter"/>
</dbReference>
<evidence type="ECO:0000256" key="2">
    <source>
        <dbReference type="ARBA" id="ARBA00022782"/>
    </source>
</evidence>
<evidence type="ECO:0000256" key="9">
    <source>
        <dbReference type="SAM" id="Phobius"/>
    </source>
</evidence>
<proteinExistence type="predicted"/>
<dbReference type="Pfam" id="PF01437">
    <property type="entry name" value="PSI"/>
    <property type="match status" value="1"/>
</dbReference>
<reference evidence="11 12" key="1">
    <citation type="journal article" date="2024" name="BMC Genomics">
        <title>De novo assembly and annotation of Popillia japonica's genome with initial clues to its potential as an invasive pest.</title>
        <authorList>
            <person name="Cucini C."/>
            <person name="Boschi S."/>
            <person name="Funari R."/>
            <person name="Cardaioli E."/>
            <person name="Iannotti N."/>
            <person name="Marturano G."/>
            <person name="Paoli F."/>
            <person name="Bruttini M."/>
            <person name="Carapelli A."/>
            <person name="Frati F."/>
            <person name="Nardi F."/>
        </authorList>
    </citation>
    <scope>NUCLEOTIDE SEQUENCE [LARGE SCALE GENOMIC DNA]</scope>
    <source>
        <strain evidence="11">DMR45628</strain>
    </source>
</reference>
<keyword evidence="5" id="KW-1015">Disulfide bond</keyword>
<dbReference type="InterPro" id="IPR001627">
    <property type="entry name" value="Semap_dom"/>
</dbReference>
<dbReference type="Proteomes" id="UP001458880">
    <property type="component" value="Unassembled WGS sequence"/>
</dbReference>
<dbReference type="InterPro" id="IPR015943">
    <property type="entry name" value="WD40/YVTN_repeat-like_dom_sf"/>
</dbReference>
<evidence type="ECO:0000256" key="8">
    <source>
        <dbReference type="SAM" id="MobiDB-lite"/>
    </source>
</evidence>
<dbReference type="GO" id="GO:0071526">
    <property type="term" value="P:semaphorin-plexin signaling pathway"/>
    <property type="evidence" value="ECO:0007669"/>
    <property type="project" value="TreeGrafter"/>
</dbReference>
<feature type="domain" description="Sema" evidence="10">
    <location>
        <begin position="32"/>
        <end position="496"/>
    </location>
</feature>
<keyword evidence="9" id="KW-1133">Transmembrane helix</keyword>
<keyword evidence="2" id="KW-0221">Differentiation</keyword>
<dbReference type="InterPro" id="IPR016201">
    <property type="entry name" value="PSI"/>
</dbReference>
<dbReference type="SMART" id="SM00423">
    <property type="entry name" value="PSI"/>
    <property type="match status" value="1"/>
</dbReference>
<protein>
    <submittedName>
        <fullName evidence="11">Plexin repeat</fullName>
    </submittedName>
</protein>
<dbReference type="Pfam" id="PF01403">
    <property type="entry name" value="Sema"/>
    <property type="match status" value="1"/>
</dbReference>
<comment type="caution">
    <text evidence="7">Lacks conserved residue(s) required for the propagation of feature annotation.</text>
</comment>
<feature type="region of interest" description="Disordered" evidence="8">
    <location>
        <begin position="573"/>
        <end position="594"/>
    </location>
</feature>
<dbReference type="SUPFAM" id="SSF103575">
    <property type="entry name" value="Plexin repeat"/>
    <property type="match status" value="1"/>
</dbReference>
<keyword evidence="6" id="KW-0325">Glycoprotein</keyword>
<dbReference type="AlphaFoldDB" id="A0AAW1NK29"/>
<keyword evidence="12" id="KW-1185">Reference proteome</keyword>
<comment type="subcellular location">
    <subcellularLocation>
        <location evidence="1">Membrane</location>
    </subcellularLocation>
</comment>
<dbReference type="InterPro" id="IPR002165">
    <property type="entry name" value="Plexin_repeat"/>
</dbReference>
<dbReference type="GO" id="GO:0030335">
    <property type="term" value="P:positive regulation of cell migration"/>
    <property type="evidence" value="ECO:0007669"/>
    <property type="project" value="TreeGrafter"/>
</dbReference>
<dbReference type="SMART" id="SM00630">
    <property type="entry name" value="Sema"/>
    <property type="match status" value="1"/>
</dbReference>
<evidence type="ECO:0000256" key="3">
    <source>
        <dbReference type="ARBA" id="ARBA00022902"/>
    </source>
</evidence>
<dbReference type="GO" id="GO:0045499">
    <property type="term" value="F:chemorepellent activity"/>
    <property type="evidence" value="ECO:0007669"/>
    <property type="project" value="TreeGrafter"/>
</dbReference>
<dbReference type="Gene3D" id="3.30.1680.10">
    <property type="entry name" value="ligand-binding face of the semaphorins, domain 2"/>
    <property type="match status" value="1"/>
</dbReference>
<dbReference type="InterPro" id="IPR036352">
    <property type="entry name" value="Semap_dom_sf"/>
</dbReference>
<evidence type="ECO:0000313" key="12">
    <source>
        <dbReference type="Proteomes" id="UP001458880"/>
    </source>
</evidence>
<dbReference type="FunFam" id="2.130.10.10:FF:000346">
    <property type="entry name" value="Sema-1a, isoform D"/>
    <property type="match status" value="1"/>
</dbReference>
<evidence type="ECO:0000256" key="4">
    <source>
        <dbReference type="ARBA" id="ARBA00023136"/>
    </source>
</evidence>